<feature type="region of interest" description="Disordered" evidence="1">
    <location>
        <begin position="595"/>
        <end position="636"/>
    </location>
</feature>
<dbReference type="OrthoDB" id="10317184at2759"/>
<keyword evidence="2" id="KW-0472">Membrane</keyword>
<feature type="transmembrane region" description="Helical" evidence="2">
    <location>
        <begin position="150"/>
        <end position="171"/>
    </location>
</feature>
<evidence type="ECO:0000313" key="3">
    <source>
        <dbReference type="EMBL" id="KRZ57370.1"/>
    </source>
</evidence>
<accession>A0A0V1LD70</accession>
<keyword evidence="2" id="KW-0812">Transmembrane</keyword>
<proteinExistence type="predicted"/>
<feature type="transmembrane region" description="Helical" evidence="2">
    <location>
        <begin position="322"/>
        <end position="340"/>
    </location>
</feature>
<dbReference type="AlphaFoldDB" id="A0A0V1LD70"/>
<comment type="caution">
    <text evidence="3">The sequence shown here is derived from an EMBL/GenBank/DDBJ whole genome shotgun (WGS) entry which is preliminary data.</text>
</comment>
<sequence length="659" mass="74838">MASKSEKFTTAIYKNSPLHKVLLEFQEEIPGFSFDADVITYEDLHPQLNREIKSTSSDVGQNAVGKFSVKSFWKHSYTSTDLKFIADLIHLSKQSGLLEDADMACLNVVLDDFGCEVKQEKFFHIFKKNSFLFISVLLAILLLLDMNSLSFVIITVIFTILSAATLAIQVIEWRRMQYWKKCINTANLFISANKSLDMKLKNSVKAIREWEIVNLRFNKKFSPNMLDCDMGFTCYNPLRKCILETCTLLSETFSNILKKSLLEYAIVISCRENEQVEFSEVFKLALQSFTSNPTQNDDMTSMGSVENCDIPLQCLKSKMKRIWFSVKYFTYLCFCILIFYECCATMKLIRSRILRVAILQCCTHSWKYLQAFVGAAEMSSKLSKRLHGCVDAVTALNDHFASFCKQPLSVKSESTNLDGLLFKNSLRTLCTHAFCLAERCAAFVEKFTNDESSVQLELMKEKFDEFSEIVHDALQCIARCLDNAADVFQECRLSSNEFPLLDPFVSLESENSSTENMKLILPEFENPIVDQVFQADTGDENCNLSSECTTAEQQKFDDDQDRAKLQRHLLGELKVVLQGVEKRWRVREQRALGSNSAAAARDCGGGSSSSSNLGNDVENEKKLINETTNSDNLWTTPARSEFAAQLDKLLSHHISETKQ</sequence>
<organism evidence="3 4">
    <name type="scientific">Trichinella nativa</name>
    <dbReference type="NCBI Taxonomy" id="6335"/>
    <lineage>
        <taxon>Eukaryota</taxon>
        <taxon>Metazoa</taxon>
        <taxon>Ecdysozoa</taxon>
        <taxon>Nematoda</taxon>
        <taxon>Enoplea</taxon>
        <taxon>Dorylaimia</taxon>
        <taxon>Trichinellida</taxon>
        <taxon>Trichinellidae</taxon>
        <taxon>Trichinella</taxon>
    </lineage>
</organism>
<dbReference type="EMBL" id="JYDW01000076">
    <property type="protein sequence ID" value="KRZ57370.1"/>
    <property type="molecule type" value="Genomic_DNA"/>
</dbReference>
<feature type="compositionally biased region" description="Polar residues" evidence="1">
    <location>
        <begin position="625"/>
        <end position="636"/>
    </location>
</feature>
<evidence type="ECO:0008006" key="5">
    <source>
        <dbReference type="Google" id="ProtNLM"/>
    </source>
</evidence>
<feature type="transmembrane region" description="Helical" evidence="2">
    <location>
        <begin position="126"/>
        <end position="144"/>
    </location>
</feature>
<protein>
    <recommendedName>
        <fullName evidence="5">Vezatin</fullName>
    </recommendedName>
</protein>
<evidence type="ECO:0000256" key="2">
    <source>
        <dbReference type="SAM" id="Phobius"/>
    </source>
</evidence>
<evidence type="ECO:0000256" key="1">
    <source>
        <dbReference type="SAM" id="MobiDB-lite"/>
    </source>
</evidence>
<keyword evidence="2" id="KW-1133">Transmembrane helix</keyword>
<keyword evidence="4" id="KW-1185">Reference proteome</keyword>
<reference evidence="3 4" key="1">
    <citation type="submission" date="2015-05" db="EMBL/GenBank/DDBJ databases">
        <title>Evolution of Trichinella species and genotypes.</title>
        <authorList>
            <person name="Korhonen P.K."/>
            <person name="Edoardo P."/>
            <person name="Giuseppe L.R."/>
            <person name="Gasser R.B."/>
        </authorList>
    </citation>
    <scope>NUCLEOTIDE SEQUENCE [LARGE SCALE GENOMIC DNA]</scope>
    <source>
        <strain evidence="3">ISS10</strain>
    </source>
</reference>
<dbReference type="Proteomes" id="UP000054721">
    <property type="component" value="Unassembled WGS sequence"/>
</dbReference>
<evidence type="ECO:0000313" key="4">
    <source>
        <dbReference type="Proteomes" id="UP000054721"/>
    </source>
</evidence>
<name>A0A0V1LD70_9BILA</name>
<gene>
    <name evidence="3" type="ORF">T02_3408</name>
</gene>